<organism evidence="3 4">
    <name type="scientific">Amblyomma americanum</name>
    <name type="common">Lone star tick</name>
    <dbReference type="NCBI Taxonomy" id="6943"/>
    <lineage>
        <taxon>Eukaryota</taxon>
        <taxon>Metazoa</taxon>
        <taxon>Ecdysozoa</taxon>
        <taxon>Arthropoda</taxon>
        <taxon>Chelicerata</taxon>
        <taxon>Arachnida</taxon>
        <taxon>Acari</taxon>
        <taxon>Parasitiformes</taxon>
        <taxon>Ixodida</taxon>
        <taxon>Ixodoidea</taxon>
        <taxon>Ixodidae</taxon>
        <taxon>Amblyomminae</taxon>
        <taxon>Amblyomma</taxon>
    </lineage>
</organism>
<evidence type="ECO:0000256" key="2">
    <source>
        <dbReference type="SAM" id="Phobius"/>
    </source>
</evidence>
<accession>A0AAQ4F3Y7</accession>
<dbReference type="EMBL" id="JARKHS020007265">
    <property type="protein sequence ID" value="KAK8781844.1"/>
    <property type="molecule type" value="Genomic_DNA"/>
</dbReference>
<feature type="region of interest" description="Disordered" evidence="1">
    <location>
        <begin position="1"/>
        <end position="64"/>
    </location>
</feature>
<protein>
    <submittedName>
        <fullName evidence="3">Uncharacterized protein</fullName>
    </submittedName>
</protein>
<keyword evidence="4" id="KW-1185">Reference proteome</keyword>
<keyword evidence="2" id="KW-0472">Membrane</keyword>
<feature type="compositionally biased region" description="Basic and acidic residues" evidence="1">
    <location>
        <begin position="1"/>
        <end position="10"/>
    </location>
</feature>
<comment type="caution">
    <text evidence="3">The sequence shown here is derived from an EMBL/GenBank/DDBJ whole genome shotgun (WGS) entry which is preliminary data.</text>
</comment>
<keyword evidence="2" id="KW-0812">Transmembrane</keyword>
<proteinExistence type="predicted"/>
<feature type="transmembrane region" description="Helical" evidence="2">
    <location>
        <begin position="71"/>
        <end position="94"/>
    </location>
</feature>
<dbReference type="AlphaFoldDB" id="A0AAQ4F3Y7"/>
<sequence length="96" mass="9986">MQQEEAELHNVIRGILDSAHQQPAQQCPPQQADDPTATSPFSGSGAQQCPPQQADDPTATSPFSGSGLKRLARVGCALVLVVLIIVLLLAALTLTG</sequence>
<reference evidence="3 4" key="1">
    <citation type="journal article" date="2023" name="Arcadia Sci">
        <title>De novo assembly of a long-read Amblyomma americanum tick genome.</title>
        <authorList>
            <person name="Chou S."/>
            <person name="Poskanzer K.E."/>
            <person name="Rollins M."/>
            <person name="Thuy-Boun P.S."/>
        </authorList>
    </citation>
    <scope>NUCLEOTIDE SEQUENCE [LARGE SCALE GENOMIC DNA]</scope>
    <source>
        <strain evidence="3">F_SG_1</strain>
        <tissue evidence="3">Salivary glands</tissue>
    </source>
</reference>
<gene>
    <name evidence="3" type="ORF">V5799_016816</name>
</gene>
<name>A0AAQ4F3Y7_AMBAM</name>
<feature type="compositionally biased region" description="Low complexity" evidence="1">
    <location>
        <begin position="46"/>
        <end position="57"/>
    </location>
</feature>
<evidence type="ECO:0000313" key="4">
    <source>
        <dbReference type="Proteomes" id="UP001321473"/>
    </source>
</evidence>
<evidence type="ECO:0000313" key="3">
    <source>
        <dbReference type="EMBL" id="KAK8781844.1"/>
    </source>
</evidence>
<feature type="compositionally biased region" description="Low complexity" evidence="1">
    <location>
        <begin position="21"/>
        <end position="35"/>
    </location>
</feature>
<feature type="compositionally biased region" description="Polar residues" evidence="1">
    <location>
        <begin position="36"/>
        <end position="45"/>
    </location>
</feature>
<keyword evidence="2" id="KW-1133">Transmembrane helix</keyword>
<evidence type="ECO:0000256" key="1">
    <source>
        <dbReference type="SAM" id="MobiDB-lite"/>
    </source>
</evidence>
<dbReference type="Proteomes" id="UP001321473">
    <property type="component" value="Unassembled WGS sequence"/>
</dbReference>